<protein>
    <submittedName>
        <fullName evidence="2">Uncharacterized protein</fullName>
    </submittedName>
</protein>
<keyword evidence="1" id="KW-0812">Transmembrane</keyword>
<keyword evidence="1" id="KW-0472">Membrane</keyword>
<gene>
    <name evidence="2" type="ORF">J2Z79_000914</name>
</gene>
<sequence length="110" mass="12034">MRDLLYRAGFPSTVPGWLAFLAAVALGTVATAAASGIGTFLLAGLILLSWLLNLATLRWHAQWRLACHVGAWVLLYRVVVPDRPWYLVVPAALLLAGAVIWEQERRVAEA</sequence>
<feature type="transmembrane region" description="Helical" evidence="1">
    <location>
        <begin position="63"/>
        <end position="79"/>
    </location>
</feature>
<accession>A0ABS4JPR8</accession>
<proteinExistence type="predicted"/>
<keyword evidence="1" id="KW-1133">Transmembrane helix</keyword>
<evidence type="ECO:0000256" key="1">
    <source>
        <dbReference type="SAM" id="Phobius"/>
    </source>
</evidence>
<keyword evidence="3" id="KW-1185">Reference proteome</keyword>
<evidence type="ECO:0000313" key="3">
    <source>
        <dbReference type="Proteomes" id="UP001519289"/>
    </source>
</evidence>
<feature type="transmembrane region" description="Helical" evidence="1">
    <location>
        <begin position="20"/>
        <end position="51"/>
    </location>
</feature>
<organism evidence="2 3">
    <name type="scientific">Symbiobacterium terraclitae</name>
    <dbReference type="NCBI Taxonomy" id="557451"/>
    <lineage>
        <taxon>Bacteria</taxon>
        <taxon>Bacillati</taxon>
        <taxon>Bacillota</taxon>
        <taxon>Clostridia</taxon>
        <taxon>Eubacteriales</taxon>
        <taxon>Symbiobacteriaceae</taxon>
        <taxon>Symbiobacterium</taxon>
    </lineage>
</organism>
<dbReference type="Proteomes" id="UP001519289">
    <property type="component" value="Unassembled WGS sequence"/>
</dbReference>
<feature type="transmembrane region" description="Helical" evidence="1">
    <location>
        <begin position="85"/>
        <end position="101"/>
    </location>
</feature>
<dbReference type="RefSeq" id="WP_209465673.1">
    <property type="nucleotide sequence ID" value="NZ_JAGGLG010000005.1"/>
</dbReference>
<dbReference type="EMBL" id="JAGGLG010000005">
    <property type="protein sequence ID" value="MBP2017531.1"/>
    <property type="molecule type" value="Genomic_DNA"/>
</dbReference>
<comment type="caution">
    <text evidence="2">The sequence shown here is derived from an EMBL/GenBank/DDBJ whole genome shotgun (WGS) entry which is preliminary data.</text>
</comment>
<evidence type="ECO:0000313" key="2">
    <source>
        <dbReference type="EMBL" id="MBP2017531.1"/>
    </source>
</evidence>
<reference evidence="2 3" key="1">
    <citation type="submission" date="2021-03" db="EMBL/GenBank/DDBJ databases">
        <title>Genomic Encyclopedia of Type Strains, Phase IV (KMG-IV): sequencing the most valuable type-strain genomes for metagenomic binning, comparative biology and taxonomic classification.</title>
        <authorList>
            <person name="Goeker M."/>
        </authorList>
    </citation>
    <scope>NUCLEOTIDE SEQUENCE [LARGE SCALE GENOMIC DNA]</scope>
    <source>
        <strain evidence="2 3">DSM 27138</strain>
    </source>
</reference>
<name>A0ABS4JPR8_9FIRM</name>